<reference evidence="2 3" key="1">
    <citation type="submission" date="2016-10" db="EMBL/GenBank/DDBJ databases">
        <authorList>
            <person name="de Groot N.N."/>
        </authorList>
    </citation>
    <scope>NUCLEOTIDE SEQUENCE [LARGE SCALE GENOMIC DNA]</scope>
    <source>
        <strain evidence="2 3">DSM 23581</strain>
    </source>
</reference>
<feature type="domain" description="Bacteriophage T5 Orf172 DNA-binding" evidence="1">
    <location>
        <begin position="168"/>
        <end position="245"/>
    </location>
</feature>
<name>A0A1H4E056_9FLAO</name>
<dbReference type="Pfam" id="PF13455">
    <property type="entry name" value="MUG113"/>
    <property type="match status" value="1"/>
</dbReference>
<sequence>MNKQEYLKQSREIGLPSRCPILEYCRRHALTIYFYSNYSEIDYHNNFYEALRKENAIPSDYEENEINIVSEPPTWSKGKTNGMFTDMCPEVNLFDTNNGLPMARGLACTDGVWDVELKKPEQFKSLESKHYSECLEFSKHFYENKTDGKLKKSNKTKKKYCYTYLMLDIKSGLHKIGISNNPNYREKTLRSEDPQIETIAKRKYATRKLASELENHLHDFYSHKRVRGEWFDLNAKEVDEIIKLLKE</sequence>
<proteinExistence type="predicted"/>
<evidence type="ECO:0000259" key="1">
    <source>
        <dbReference type="SMART" id="SM00974"/>
    </source>
</evidence>
<dbReference type="RefSeq" id="WP_143521377.1">
    <property type="nucleotide sequence ID" value="NZ_FNQF01000020.1"/>
</dbReference>
<dbReference type="EMBL" id="FNQF01000020">
    <property type="protein sequence ID" value="SEA78138.1"/>
    <property type="molecule type" value="Genomic_DNA"/>
</dbReference>
<dbReference type="Proteomes" id="UP000198820">
    <property type="component" value="Unassembled WGS sequence"/>
</dbReference>
<dbReference type="SMART" id="SM00974">
    <property type="entry name" value="T5orf172"/>
    <property type="match status" value="1"/>
</dbReference>
<dbReference type="AlphaFoldDB" id="A0A1H4E056"/>
<keyword evidence="3" id="KW-1185">Reference proteome</keyword>
<evidence type="ECO:0000313" key="3">
    <source>
        <dbReference type="Proteomes" id="UP000198820"/>
    </source>
</evidence>
<protein>
    <submittedName>
        <fullName evidence="2">Meiotically up-regulated gene 113</fullName>
    </submittedName>
</protein>
<evidence type="ECO:0000313" key="2">
    <source>
        <dbReference type="EMBL" id="SEA78138.1"/>
    </source>
</evidence>
<gene>
    <name evidence="2" type="ORF">SAMN05421540_1202</name>
</gene>
<dbReference type="InterPro" id="IPR018306">
    <property type="entry name" value="Phage_T5_Orf172_DNA-bd"/>
</dbReference>
<dbReference type="STRING" id="908615.SAMN05421540_1202"/>
<accession>A0A1H4E056</accession>
<organism evidence="2 3">
    <name type="scientific">Psychroflexus halocasei</name>
    <dbReference type="NCBI Taxonomy" id="908615"/>
    <lineage>
        <taxon>Bacteria</taxon>
        <taxon>Pseudomonadati</taxon>
        <taxon>Bacteroidota</taxon>
        <taxon>Flavobacteriia</taxon>
        <taxon>Flavobacteriales</taxon>
        <taxon>Flavobacteriaceae</taxon>
        <taxon>Psychroflexus</taxon>
    </lineage>
</organism>